<feature type="transmembrane region" description="Helical" evidence="1">
    <location>
        <begin position="21"/>
        <end position="41"/>
    </location>
</feature>
<gene>
    <name evidence="2" type="ORF">K7B10_25470</name>
</gene>
<name>A0ABS8EC33_9ACTN</name>
<evidence type="ECO:0000256" key="1">
    <source>
        <dbReference type="SAM" id="Phobius"/>
    </source>
</evidence>
<proteinExistence type="predicted"/>
<evidence type="ECO:0000313" key="3">
    <source>
        <dbReference type="Proteomes" id="UP001520654"/>
    </source>
</evidence>
<dbReference type="RefSeq" id="WP_229339501.1">
    <property type="nucleotide sequence ID" value="NZ_JAINUL010000001.1"/>
</dbReference>
<keyword evidence="1" id="KW-0472">Membrane</keyword>
<feature type="transmembrane region" description="Helical" evidence="1">
    <location>
        <begin position="74"/>
        <end position="93"/>
    </location>
</feature>
<keyword evidence="1" id="KW-1133">Transmembrane helix</keyword>
<dbReference type="Proteomes" id="UP001520654">
    <property type="component" value="Unassembled WGS sequence"/>
</dbReference>
<evidence type="ECO:0000313" key="2">
    <source>
        <dbReference type="EMBL" id="MCC0098062.1"/>
    </source>
</evidence>
<keyword evidence="3" id="KW-1185">Reference proteome</keyword>
<keyword evidence="1" id="KW-0812">Transmembrane</keyword>
<feature type="transmembrane region" description="Helical" evidence="1">
    <location>
        <begin position="181"/>
        <end position="200"/>
    </location>
</feature>
<sequence length="205" mass="21359">MQRIGVAGSAEGGVAVRPRRTANTLFWAALIPTAATAGGFGSQYPYGMLWVGVLIVLAAAAAGAIVAGSVWRRAGAATLVGFAVFALGLFAGSNLNETYLKQLGEGTGAVVVEAGERVNVRGDVRHFCRVLDDSGSRAELGDIQNCHGQFATGRRVVLFEDRLGGLDPWIEAGDDRAVDPVGLGITAGLYVLTAATLLYAGQRRR</sequence>
<evidence type="ECO:0008006" key="4">
    <source>
        <dbReference type="Google" id="ProtNLM"/>
    </source>
</evidence>
<comment type="caution">
    <text evidence="2">The sequence shown here is derived from an EMBL/GenBank/DDBJ whole genome shotgun (WGS) entry which is preliminary data.</text>
</comment>
<feature type="transmembrane region" description="Helical" evidence="1">
    <location>
        <begin position="47"/>
        <end position="67"/>
    </location>
</feature>
<reference evidence="2 3" key="1">
    <citation type="submission" date="2021-08" db="EMBL/GenBank/DDBJ databases">
        <title>Genomic Architecture of Streptomyces flavotricini NGL1 and Streptomyces erythrochromogenes HMS4 With Differential Plant Beneficial attributes and laccase production capabilities.</title>
        <authorList>
            <person name="Salwan R."/>
            <person name="Kaur R."/>
            <person name="Sharma V."/>
        </authorList>
    </citation>
    <scope>NUCLEOTIDE SEQUENCE [LARGE SCALE GENOMIC DNA]</scope>
    <source>
        <strain evidence="2 3">NGL1</strain>
    </source>
</reference>
<protein>
    <recommendedName>
        <fullName evidence="4">Integral membrane protein</fullName>
    </recommendedName>
</protein>
<accession>A0ABS8EC33</accession>
<dbReference type="EMBL" id="JAINUL010000001">
    <property type="protein sequence ID" value="MCC0098062.1"/>
    <property type="molecule type" value="Genomic_DNA"/>
</dbReference>
<organism evidence="2 3">
    <name type="scientific">Streptomyces flavotricini</name>
    <dbReference type="NCBI Taxonomy" id="66888"/>
    <lineage>
        <taxon>Bacteria</taxon>
        <taxon>Bacillati</taxon>
        <taxon>Actinomycetota</taxon>
        <taxon>Actinomycetes</taxon>
        <taxon>Kitasatosporales</taxon>
        <taxon>Streptomycetaceae</taxon>
        <taxon>Streptomyces</taxon>
    </lineage>
</organism>